<keyword evidence="3" id="KW-1185">Reference proteome</keyword>
<sequence length="157" mass="17505">MTRPTPDSSRGQTHDRDEAEGRARPAAPVTPDGRYLVVRGRLWRRSNPHLDEARRKALVAELMDARRAVKSALHGAAEDLRTARGRVDAAKVALGERGPVWWDDGAPDYNRHLVRNTPYAQWHALPEDQAFVQRAMKKPSSPPSSRSMPGSVRSQPS</sequence>
<name>A0A7W7K8K7_9SPHN</name>
<evidence type="ECO:0000313" key="3">
    <source>
        <dbReference type="Proteomes" id="UP000555448"/>
    </source>
</evidence>
<dbReference type="EMBL" id="JACHLR010000003">
    <property type="protein sequence ID" value="MBB4857679.1"/>
    <property type="molecule type" value="Genomic_DNA"/>
</dbReference>
<proteinExistence type="predicted"/>
<evidence type="ECO:0000313" key="2">
    <source>
        <dbReference type="EMBL" id="MBB4857679.1"/>
    </source>
</evidence>
<dbReference type="RefSeq" id="WP_246381183.1">
    <property type="nucleotide sequence ID" value="NZ_JACHLR010000003.1"/>
</dbReference>
<comment type="caution">
    <text evidence="2">The sequence shown here is derived from an EMBL/GenBank/DDBJ whole genome shotgun (WGS) entry which is preliminary data.</text>
</comment>
<dbReference type="AlphaFoldDB" id="A0A7W7K8K7"/>
<accession>A0A7W7K8K7</accession>
<reference evidence="2 3" key="1">
    <citation type="submission" date="2020-08" db="EMBL/GenBank/DDBJ databases">
        <title>Functional genomics of gut bacteria from endangered species of beetles.</title>
        <authorList>
            <person name="Carlos-Shanley C."/>
        </authorList>
    </citation>
    <scope>NUCLEOTIDE SEQUENCE [LARGE SCALE GENOMIC DNA]</scope>
    <source>
        <strain evidence="2 3">S00245</strain>
    </source>
</reference>
<feature type="compositionally biased region" description="Polar residues" evidence="1">
    <location>
        <begin position="1"/>
        <end position="11"/>
    </location>
</feature>
<feature type="region of interest" description="Disordered" evidence="1">
    <location>
        <begin position="133"/>
        <end position="157"/>
    </location>
</feature>
<organism evidence="2 3">
    <name type="scientific">Novosphingobium chloroacetimidivorans</name>
    <dbReference type="NCBI Taxonomy" id="1428314"/>
    <lineage>
        <taxon>Bacteria</taxon>
        <taxon>Pseudomonadati</taxon>
        <taxon>Pseudomonadota</taxon>
        <taxon>Alphaproteobacteria</taxon>
        <taxon>Sphingomonadales</taxon>
        <taxon>Sphingomonadaceae</taxon>
        <taxon>Novosphingobium</taxon>
    </lineage>
</organism>
<protein>
    <submittedName>
        <fullName evidence="2">Uncharacterized protein</fullName>
    </submittedName>
</protein>
<dbReference type="Proteomes" id="UP000555448">
    <property type="component" value="Unassembled WGS sequence"/>
</dbReference>
<feature type="region of interest" description="Disordered" evidence="1">
    <location>
        <begin position="1"/>
        <end position="32"/>
    </location>
</feature>
<feature type="compositionally biased region" description="Basic and acidic residues" evidence="1">
    <location>
        <begin position="12"/>
        <end position="23"/>
    </location>
</feature>
<evidence type="ECO:0000256" key="1">
    <source>
        <dbReference type="SAM" id="MobiDB-lite"/>
    </source>
</evidence>
<gene>
    <name evidence="2" type="ORF">HNO88_000990</name>
</gene>
<feature type="compositionally biased region" description="Low complexity" evidence="1">
    <location>
        <begin position="143"/>
        <end position="157"/>
    </location>
</feature>